<dbReference type="InterPro" id="IPR038765">
    <property type="entry name" value="Papain-like_cys_pep_sf"/>
</dbReference>
<evidence type="ECO:0000256" key="1">
    <source>
        <dbReference type="ARBA" id="ARBA00008455"/>
    </source>
</evidence>
<evidence type="ECO:0000259" key="8">
    <source>
        <dbReference type="SMART" id="SM00645"/>
    </source>
</evidence>
<evidence type="ECO:0000256" key="2">
    <source>
        <dbReference type="ARBA" id="ARBA00022670"/>
    </source>
</evidence>
<dbReference type="InterPro" id="IPR000668">
    <property type="entry name" value="Peptidase_C1A_C"/>
</dbReference>
<name>A0A9P0LCL4_ACAOB</name>
<dbReference type="GO" id="GO:0006508">
    <property type="term" value="P:proteolysis"/>
    <property type="evidence" value="ECO:0007669"/>
    <property type="project" value="UniProtKB-KW"/>
</dbReference>
<dbReference type="CDD" id="cd02248">
    <property type="entry name" value="Peptidase_C1A"/>
    <property type="match status" value="1"/>
</dbReference>
<dbReference type="AlphaFoldDB" id="A0A9P0LCL4"/>
<keyword evidence="7" id="KW-0732">Signal</keyword>
<evidence type="ECO:0000259" key="9">
    <source>
        <dbReference type="SMART" id="SM00848"/>
    </source>
</evidence>
<dbReference type="Pfam" id="PF00112">
    <property type="entry name" value="Peptidase_C1"/>
    <property type="match status" value="1"/>
</dbReference>
<sequence length="325" mass="36707">MKLCVVIFTVLIPTIYCLSDQEEWQQFKTQHGKTYRSLLEEKRRFDIFKSNLRVIDEHNQRFNNGEETFEMRINQFGDLSQEEFHQMLSLQKDQIPSRGDDFALLDDNEDLPKEVDWKARGAVTTVKDQGHCGSCWAFSAVGAIEAQVFLKNGTLESLSAQNLVDCARGEYVNKGCKGGLMDYAFDYVKDHGVLTDKKYPYTSDTGLVGKCKKQGGVKISGYKDIPEWDEQALAKAVAVKGPVSVGVDALHMRFYSKGVITKKSGCKSRRENLNHGVLVVAYSEDYWLVKNSWGKTWGEKGYFRLKRNDGNTCGVATIASYPTLD</sequence>
<feature type="signal peptide" evidence="7">
    <location>
        <begin position="1"/>
        <end position="19"/>
    </location>
</feature>
<keyword evidence="5" id="KW-0865">Zymogen</keyword>
<dbReference type="InterPro" id="IPR013128">
    <property type="entry name" value="Peptidase_C1A"/>
</dbReference>
<dbReference type="PROSITE" id="PS00139">
    <property type="entry name" value="THIOL_PROTEASE_CYS"/>
    <property type="match status" value="1"/>
</dbReference>
<dbReference type="InterPro" id="IPR039417">
    <property type="entry name" value="Peptidase_C1A_papain-like"/>
</dbReference>
<evidence type="ECO:0000256" key="5">
    <source>
        <dbReference type="ARBA" id="ARBA00023145"/>
    </source>
</evidence>
<dbReference type="FunFam" id="3.90.70.10:FF:000006">
    <property type="entry name" value="Cathepsin S"/>
    <property type="match status" value="1"/>
</dbReference>
<feature type="domain" description="Peptidase C1A papain C-terminal" evidence="8">
    <location>
        <begin position="111"/>
        <end position="323"/>
    </location>
</feature>
<evidence type="ECO:0000256" key="4">
    <source>
        <dbReference type="ARBA" id="ARBA00022807"/>
    </source>
</evidence>
<gene>
    <name evidence="10" type="ORF">ACAOBT_LOCUS21900</name>
</gene>
<accession>A0A9P0LCL4</accession>
<dbReference type="EMBL" id="CAKOFQ010007190">
    <property type="protein sequence ID" value="CAH1994066.1"/>
    <property type="molecule type" value="Genomic_DNA"/>
</dbReference>
<evidence type="ECO:0000313" key="11">
    <source>
        <dbReference type="Proteomes" id="UP001152888"/>
    </source>
</evidence>
<feature type="chain" id="PRO_5040467715" evidence="7">
    <location>
        <begin position="20"/>
        <end position="325"/>
    </location>
</feature>
<dbReference type="OrthoDB" id="10253408at2759"/>
<keyword evidence="4" id="KW-0788">Thiol protease</keyword>
<dbReference type="InterPro" id="IPR013201">
    <property type="entry name" value="Prot_inhib_I29"/>
</dbReference>
<reference evidence="10" key="1">
    <citation type="submission" date="2022-03" db="EMBL/GenBank/DDBJ databases">
        <authorList>
            <person name="Sayadi A."/>
        </authorList>
    </citation>
    <scope>NUCLEOTIDE SEQUENCE</scope>
</reference>
<dbReference type="SMART" id="SM00848">
    <property type="entry name" value="Inhibitor_I29"/>
    <property type="match status" value="1"/>
</dbReference>
<dbReference type="SUPFAM" id="SSF54001">
    <property type="entry name" value="Cysteine proteinases"/>
    <property type="match status" value="1"/>
</dbReference>
<comment type="caution">
    <text evidence="10">The sequence shown here is derived from an EMBL/GenBank/DDBJ whole genome shotgun (WGS) entry which is preliminary data.</text>
</comment>
<dbReference type="InterPro" id="IPR000169">
    <property type="entry name" value="Pept_cys_AS"/>
</dbReference>
<feature type="domain" description="Cathepsin propeptide inhibitor" evidence="9">
    <location>
        <begin position="24"/>
        <end position="84"/>
    </location>
</feature>
<dbReference type="Pfam" id="PF08246">
    <property type="entry name" value="Inhibitor_I29"/>
    <property type="match status" value="1"/>
</dbReference>
<evidence type="ECO:0000256" key="7">
    <source>
        <dbReference type="SAM" id="SignalP"/>
    </source>
</evidence>
<proteinExistence type="inferred from homology"/>
<dbReference type="PANTHER" id="PTHR12411">
    <property type="entry name" value="CYSTEINE PROTEASE FAMILY C1-RELATED"/>
    <property type="match status" value="1"/>
</dbReference>
<dbReference type="PROSITE" id="PS00640">
    <property type="entry name" value="THIOL_PROTEASE_ASN"/>
    <property type="match status" value="1"/>
</dbReference>
<dbReference type="InterPro" id="IPR025661">
    <property type="entry name" value="Pept_asp_AS"/>
</dbReference>
<evidence type="ECO:0000256" key="3">
    <source>
        <dbReference type="ARBA" id="ARBA00022801"/>
    </source>
</evidence>
<dbReference type="Proteomes" id="UP001152888">
    <property type="component" value="Unassembled WGS sequence"/>
</dbReference>
<dbReference type="Gene3D" id="3.90.70.10">
    <property type="entry name" value="Cysteine proteinases"/>
    <property type="match status" value="1"/>
</dbReference>
<evidence type="ECO:0000256" key="6">
    <source>
        <dbReference type="ARBA" id="ARBA00023157"/>
    </source>
</evidence>
<dbReference type="GO" id="GO:0008234">
    <property type="term" value="F:cysteine-type peptidase activity"/>
    <property type="evidence" value="ECO:0007669"/>
    <property type="project" value="UniProtKB-KW"/>
</dbReference>
<evidence type="ECO:0000313" key="10">
    <source>
        <dbReference type="EMBL" id="CAH1994066.1"/>
    </source>
</evidence>
<keyword evidence="6" id="KW-1015">Disulfide bond</keyword>
<comment type="similarity">
    <text evidence="1">Belongs to the peptidase C1 family.</text>
</comment>
<organism evidence="10 11">
    <name type="scientific">Acanthoscelides obtectus</name>
    <name type="common">Bean weevil</name>
    <name type="synonym">Bruchus obtectus</name>
    <dbReference type="NCBI Taxonomy" id="200917"/>
    <lineage>
        <taxon>Eukaryota</taxon>
        <taxon>Metazoa</taxon>
        <taxon>Ecdysozoa</taxon>
        <taxon>Arthropoda</taxon>
        <taxon>Hexapoda</taxon>
        <taxon>Insecta</taxon>
        <taxon>Pterygota</taxon>
        <taxon>Neoptera</taxon>
        <taxon>Endopterygota</taxon>
        <taxon>Coleoptera</taxon>
        <taxon>Polyphaga</taxon>
        <taxon>Cucujiformia</taxon>
        <taxon>Chrysomeloidea</taxon>
        <taxon>Chrysomelidae</taxon>
        <taxon>Bruchinae</taxon>
        <taxon>Bruchini</taxon>
        <taxon>Acanthoscelides</taxon>
    </lineage>
</organism>
<keyword evidence="3" id="KW-0378">Hydrolase</keyword>
<keyword evidence="11" id="KW-1185">Reference proteome</keyword>
<dbReference type="PRINTS" id="PR00705">
    <property type="entry name" value="PAPAIN"/>
</dbReference>
<protein>
    <submittedName>
        <fullName evidence="10">Uncharacterized protein</fullName>
    </submittedName>
</protein>
<keyword evidence="2" id="KW-0645">Protease</keyword>
<dbReference type="SMART" id="SM00645">
    <property type="entry name" value="Pept_C1"/>
    <property type="match status" value="1"/>
</dbReference>